<dbReference type="EMBL" id="CAICTM010000386">
    <property type="protein sequence ID" value="CAB9509377.1"/>
    <property type="molecule type" value="Genomic_DNA"/>
</dbReference>
<reference evidence="5" key="1">
    <citation type="submission" date="2020-06" db="EMBL/GenBank/DDBJ databases">
        <authorList>
            <consortium name="Plant Systems Biology data submission"/>
        </authorList>
    </citation>
    <scope>NUCLEOTIDE SEQUENCE</scope>
    <source>
        <strain evidence="5">D6</strain>
    </source>
</reference>
<dbReference type="GO" id="GO:0005524">
    <property type="term" value="F:ATP binding"/>
    <property type="evidence" value="ECO:0007669"/>
    <property type="project" value="UniProtKB-KW"/>
</dbReference>
<evidence type="ECO:0000313" key="6">
    <source>
        <dbReference type="Proteomes" id="UP001153069"/>
    </source>
</evidence>
<dbReference type="InterPro" id="IPR050168">
    <property type="entry name" value="AAA_ATPase_domain"/>
</dbReference>
<dbReference type="PANTHER" id="PTHR23077:SF117">
    <property type="entry name" value="AAA+ ATPASE DOMAIN-CONTAINING PROTEIN"/>
    <property type="match status" value="1"/>
</dbReference>
<dbReference type="Gene3D" id="1.10.8.60">
    <property type="match status" value="2"/>
</dbReference>
<feature type="domain" description="AAA+ ATPase" evidence="4">
    <location>
        <begin position="598"/>
        <end position="743"/>
    </location>
</feature>
<accession>A0A9N8DVG0</accession>
<evidence type="ECO:0000256" key="2">
    <source>
        <dbReference type="ARBA" id="ARBA00022840"/>
    </source>
</evidence>
<name>A0A9N8DVG0_9STRA</name>
<gene>
    <name evidence="5" type="ORF">SEMRO_387_G132160.1</name>
</gene>
<dbReference type="Gene3D" id="3.40.50.300">
    <property type="entry name" value="P-loop containing nucleotide triphosphate hydrolases"/>
    <property type="match status" value="2"/>
</dbReference>
<protein>
    <submittedName>
        <fullName evidence="5">Spermatogenesis-associated protein 5-like protein 1</fullName>
    </submittedName>
</protein>
<dbReference type="PANTHER" id="PTHR23077">
    <property type="entry name" value="AAA-FAMILY ATPASE"/>
    <property type="match status" value="1"/>
</dbReference>
<feature type="domain" description="AAA+ ATPase" evidence="4">
    <location>
        <begin position="319"/>
        <end position="466"/>
    </location>
</feature>
<evidence type="ECO:0000313" key="5">
    <source>
        <dbReference type="EMBL" id="CAB9509377.1"/>
    </source>
</evidence>
<keyword evidence="2" id="KW-0067">ATP-binding</keyword>
<dbReference type="AlphaFoldDB" id="A0A9N8DVG0"/>
<dbReference type="InterPro" id="IPR003593">
    <property type="entry name" value="AAA+_ATPase"/>
</dbReference>
<dbReference type="Pfam" id="PF00004">
    <property type="entry name" value="AAA"/>
    <property type="match status" value="2"/>
</dbReference>
<dbReference type="FunFam" id="3.40.50.300:FF:001025">
    <property type="entry name" value="ATPase family, AAA domain-containing 2B"/>
    <property type="match status" value="1"/>
</dbReference>
<organism evidence="5 6">
    <name type="scientific">Seminavis robusta</name>
    <dbReference type="NCBI Taxonomy" id="568900"/>
    <lineage>
        <taxon>Eukaryota</taxon>
        <taxon>Sar</taxon>
        <taxon>Stramenopiles</taxon>
        <taxon>Ochrophyta</taxon>
        <taxon>Bacillariophyta</taxon>
        <taxon>Bacillariophyceae</taxon>
        <taxon>Bacillariophycidae</taxon>
        <taxon>Naviculales</taxon>
        <taxon>Naviculaceae</taxon>
        <taxon>Seminavis</taxon>
    </lineage>
</organism>
<dbReference type="Proteomes" id="UP001153069">
    <property type="component" value="Unassembled WGS sequence"/>
</dbReference>
<dbReference type="OrthoDB" id="5421at2759"/>
<evidence type="ECO:0000256" key="3">
    <source>
        <dbReference type="ARBA" id="ARBA00023054"/>
    </source>
</evidence>
<dbReference type="CDD" id="cd19481">
    <property type="entry name" value="RecA-like_protease"/>
    <property type="match status" value="1"/>
</dbReference>
<evidence type="ECO:0000259" key="4">
    <source>
        <dbReference type="SMART" id="SM00382"/>
    </source>
</evidence>
<dbReference type="PROSITE" id="PS00674">
    <property type="entry name" value="AAA"/>
    <property type="match status" value="1"/>
</dbReference>
<keyword evidence="1" id="KW-0547">Nucleotide-binding</keyword>
<dbReference type="InterPro" id="IPR003960">
    <property type="entry name" value="ATPase_AAA_CS"/>
</dbReference>
<dbReference type="SUPFAM" id="SSF52540">
    <property type="entry name" value="P-loop containing nucleoside triphosphate hydrolases"/>
    <property type="match status" value="2"/>
</dbReference>
<comment type="caution">
    <text evidence="5">The sequence shown here is derived from an EMBL/GenBank/DDBJ whole genome shotgun (WGS) entry which is preliminary data.</text>
</comment>
<dbReference type="InterPro" id="IPR003959">
    <property type="entry name" value="ATPase_AAA_core"/>
</dbReference>
<proteinExistence type="predicted"/>
<evidence type="ECO:0000256" key="1">
    <source>
        <dbReference type="ARBA" id="ARBA00022741"/>
    </source>
</evidence>
<dbReference type="GO" id="GO:0016887">
    <property type="term" value="F:ATP hydrolysis activity"/>
    <property type="evidence" value="ECO:0007669"/>
    <property type="project" value="InterPro"/>
</dbReference>
<keyword evidence="3" id="KW-0175">Coiled coil</keyword>
<dbReference type="InterPro" id="IPR027417">
    <property type="entry name" value="P-loop_NTPase"/>
</dbReference>
<keyword evidence="6" id="KW-1185">Reference proteome</keyword>
<sequence length="851" mass="91715">MMTKKRTRRRHYRDKLALAGCRVCSDGSAKDTQVAAFPVLSSVCIASRSHHGVALCRVEPPTASFNPNPEDSVSSSDGTALCYDDSVQIVPWGSSEEELKASHGDDMNKTKILEAIRSVSVRRYRASFEDDDTKTVPLVSLPTTGKFLAVVCHEQLEEGKASGEDDHFVAIHSSFEAVVPLVSLRIRQLNIITTTTDDDHSNTLWLANIKRQLAGIHIAFREGVMTTKLRLSDHHALSRTEINFVVESASSAAGTEDAGALLYMIMPSTRISIVQEKPPTEPPSIVLPNNNCNDTSISEVSTMIIQTVQCLRGAQKAPVPRSFLLSGPPGVGKTFAVKRAYELCQTSGPTLLESLGSLVLSSAGDGGPGEVCRVLTERFEKAAATCDKDADSVAILFVDECDSLLQSEMVAAVFSSLLDQTTTTSTFDRGWQRIVVVAATNHTESLPSFLRRPGRLDQEIHVKPPAADERAEILQSLMASNTMMGGGRAAVSLRPDALRDLAELCVGYVAADLVALVRQVLSLALEEQPNFVWAPELFQRAMVDVRASSLRGAASFAPPKVRWNDIGSDPAGAQDTLRQAIEWPRTKREAFQSLGLQSPGGILLYGPPGCAKTTLARAAAGAAGTAFVSFSPSDVYASSYLGEAEAVIRRAFKFARSASPCILFFDEIDSILDGGGASEYGTNRSGGAESRVLSTFLNEMDGVDGSSQDGVLVLGATNRPWTLDAALMRSGRFDKAIYVPPPDYPGRLSILRIYCRGWDISEEELEEIASDRVSAMMTGAEIVGACHAAALLALKQSVKLDNPQESVKVAAEHLTEVFRATQPFLSSEDDLAVFLDFERSRKSQSSSAGKS</sequence>
<dbReference type="SMART" id="SM00382">
    <property type="entry name" value="AAA"/>
    <property type="match status" value="2"/>
</dbReference>